<accession>A0AAE0C5X4</accession>
<evidence type="ECO:0000313" key="5">
    <source>
        <dbReference type="Proteomes" id="UP001190700"/>
    </source>
</evidence>
<proteinExistence type="predicted"/>
<feature type="compositionally biased region" description="Basic residues" evidence="2">
    <location>
        <begin position="743"/>
        <end position="754"/>
    </location>
</feature>
<dbReference type="PANTHER" id="PTHR21529">
    <property type="entry name" value="MAMMARY TURMOR VIRUS RECEPTOR HOMOLOG 1, 2 MTVR1, 2"/>
    <property type="match status" value="1"/>
</dbReference>
<dbReference type="InterPro" id="IPR039904">
    <property type="entry name" value="TRANK1"/>
</dbReference>
<evidence type="ECO:0000256" key="2">
    <source>
        <dbReference type="SAM" id="MobiDB-lite"/>
    </source>
</evidence>
<dbReference type="Gene3D" id="1.25.40.20">
    <property type="entry name" value="Ankyrin repeat-containing domain"/>
    <property type="match status" value="1"/>
</dbReference>
<feature type="region of interest" description="Disordered" evidence="2">
    <location>
        <begin position="706"/>
        <end position="829"/>
    </location>
</feature>
<feature type="region of interest" description="Disordered" evidence="2">
    <location>
        <begin position="424"/>
        <end position="460"/>
    </location>
</feature>
<gene>
    <name evidence="4" type="ORF">CYMTET_42186</name>
</gene>
<feature type="compositionally biased region" description="Basic residues" evidence="2">
    <location>
        <begin position="180"/>
        <end position="191"/>
    </location>
</feature>
<reference evidence="4 5" key="1">
    <citation type="journal article" date="2015" name="Genome Biol. Evol.">
        <title>Comparative Genomics of a Bacterivorous Green Alga Reveals Evolutionary Causalities and Consequences of Phago-Mixotrophic Mode of Nutrition.</title>
        <authorList>
            <person name="Burns J.A."/>
            <person name="Paasch A."/>
            <person name="Narechania A."/>
            <person name="Kim E."/>
        </authorList>
    </citation>
    <scope>NUCLEOTIDE SEQUENCE [LARGE SCALE GENOMIC DNA]</scope>
    <source>
        <strain evidence="4 5">PLY_AMNH</strain>
    </source>
</reference>
<feature type="region of interest" description="Disordered" evidence="2">
    <location>
        <begin position="1182"/>
        <end position="1261"/>
    </location>
</feature>
<feature type="compositionally biased region" description="Basic and acidic residues" evidence="2">
    <location>
        <begin position="437"/>
        <end position="457"/>
    </location>
</feature>
<feature type="compositionally biased region" description="Polar residues" evidence="2">
    <location>
        <begin position="528"/>
        <end position="546"/>
    </location>
</feature>
<dbReference type="Proteomes" id="UP001190700">
    <property type="component" value="Unassembled WGS sequence"/>
</dbReference>
<keyword evidence="1" id="KW-0862">Zinc</keyword>
<feature type="region of interest" description="Disordered" evidence="2">
    <location>
        <begin position="89"/>
        <end position="153"/>
    </location>
</feature>
<dbReference type="GO" id="GO:0008270">
    <property type="term" value="F:zinc ion binding"/>
    <property type="evidence" value="ECO:0007669"/>
    <property type="project" value="UniProtKB-KW"/>
</dbReference>
<dbReference type="EMBL" id="LGRX02028199">
    <property type="protein sequence ID" value="KAK3248343.1"/>
    <property type="molecule type" value="Genomic_DNA"/>
</dbReference>
<evidence type="ECO:0000259" key="3">
    <source>
        <dbReference type="PROSITE" id="PS50103"/>
    </source>
</evidence>
<feature type="compositionally biased region" description="Low complexity" evidence="2">
    <location>
        <begin position="516"/>
        <end position="527"/>
    </location>
</feature>
<feature type="compositionally biased region" description="Basic residues" evidence="2">
    <location>
        <begin position="1091"/>
        <end position="1104"/>
    </location>
</feature>
<dbReference type="SUPFAM" id="SSF48403">
    <property type="entry name" value="Ankyrin repeat"/>
    <property type="match status" value="1"/>
</dbReference>
<feature type="region of interest" description="Disordered" evidence="2">
    <location>
        <begin position="166"/>
        <end position="199"/>
    </location>
</feature>
<dbReference type="InterPro" id="IPR000571">
    <property type="entry name" value="Znf_CCCH"/>
</dbReference>
<comment type="caution">
    <text evidence="4">The sequence shown here is derived from an EMBL/GenBank/DDBJ whole genome shotgun (WGS) entry which is preliminary data.</text>
</comment>
<keyword evidence="1" id="KW-0479">Metal-binding</keyword>
<name>A0AAE0C5X4_9CHLO</name>
<feature type="compositionally biased region" description="Low complexity" evidence="2">
    <location>
        <begin position="142"/>
        <end position="153"/>
    </location>
</feature>
<dbReference type="InterPro" id="IPR036770">
    <property type="entry name" value="Ankyrin_rpt-contain_sf"/>
</dbReference>
<feature type="compositionally biased region" description="Basic and acidic residues" evidence="2">
    <location>
        <begin position="1194"/>
        <end position="1213"/>
    </location>
</feature>
<feature type="region of interest" description="Disordered" evidence="2">
    <location>
        <begin position="1662"/>
        <end position="1694"/>
    </location>
</feature>
<feature type="zinc finger region" description="C3H1-type" evidence="1">
    <location>
        <begin position="4"/>
        <end position="32"/>
    </location>
</feature>
<dbReference type="PANTHER" id="PTHR21529:SF4">
    <property type="entry name" value="TPR AND ANKYRIN REPEAT-CONTAINING PROTEIN 1"/>
    <property type="match status" value="1"/>
</dbReference>
<feature type="compositionally biased region" description="Acidic residues" evidence="2">
    <location>
        <begin position="1674"/>
        <end position="1694"/>
    </location>
</feature>
<keyword evidence="5" id="KW-1185">Reference proteome</keyword>
<organism evidence="4 5">
    <name type="scientific">Cymbomonas tetramitiformis</name>
    <dbReference type="NCBI Taxonomy" id="36881"/>
    <lineage>
        <taxon>Eukaryota</taxon>
        <taxon>Viridiplantae</taxon>
        <taxon>Chlorophyta</taxon>
        <taxon>Pyramimonadophyceae</taxon>
        <taxon>Pyramimonadales</taxon>
        <taxon>Pyramimonadaceae</taxon>
        <taxon>Cymbomonas</taxon>
    </lineage>
</organism>
<sequence length="1694" mass="180077">MKKAYKLSLCNHWLEGRCSKDSSTCNYAHGELDLRCIWAHIPATRYKGEFWKHKFSGFISKTPPLEWAEFQQAKQVELLRTQEASQREQAQQQKIAQAHQEAKAAEREAWEQKRKAREKAIPESSRRSERKAATGGPRKLTAEGSHSGAAGSSNPFDCLCTTETEAEAAPVPSQGEAKKPKTKQKPSKARTSKSAQGARRWTVADLQDGIQRLQGAATWIHENGKLNTPYRLKAPPTLQLVNVENFNAEELFITLSDGAELLEAFIYKSSAAGSQAESGRVDKWALVQPKIVKLESDEPDHFSEYSDEYEIHEEYYESSCDMEVTLSIEDLIVVQTGKEVQNQTAHSDLPLLGCKELVDERGAPNEAYYCDLIDPDADLGDVQVKVVAGAQAAAGAQATSGGLVFGDLPAVLFGFEGGQAAAGRPQAAAASSNGRGVTEDSGRGVTEDSSRGSREHPQQQGFNFSAALSGLEAVRAAAETSQKTAGGGFNFSAALSGCTHQVKQAMSRASSMPGESAALLSSQRSAATNQKTKANPTQANTVESTSKAARRWTAADMLGGIARLQELAPQIHKDAMCRHSPYPQFYGLDRFDRPLILQVMRVQQHWKGWFSLALSDDAVWGECMVNVDSPAGELVQSGSAGAWAVVQPMLVTAVWFEGEISSTLVLEDLVVLQSSADSLCSQGPVLIGRKKLLDARGELNPVWRVDILDPDPNSHSSGAPAPPSHDEGSAAEASAHPEGAQEKKKKKKKKKKKAGSNEADEGDAAEGEPAKDSDSKAARADAQDVGCAAPGSSKAEGAGSPEGLGGQAAVKGQRPNSAQTGEPLSDNAENASCFGKLESLLKRVAQDPGDLALAGVAAEALAAAAVWVVEMDGNLHRTGVWPLLVLDAGEAGQRRLVGPVDSTGAAWRGKDGRWARWARAHAALLRGAYRPPPAAGGSGLQAPLAMTAVGLLMEPHGGRGERERWISAYGAELLLLEAEEVRHVAEWDLEEVAGGWLVGLAAEGCVDGVQRLLQWGTAAGGQKVGGETALHAAARGGTPAHLRVVELLVRQPKVDLLAPDAFGEAPGVGWEVTEAVRALLDPLQARERAKRDKKNKRRKEKRNRQKESQDAGEGGAAEDQGAGAGVREAGGDARAYAGGKSDKESDLETLVSTVLEELALGAHGMEEEEEFGAAVEDVRAEGGSAHLEEGEEPDAGREGRRADTEACGRREVALEAPSLTATGEGRARGGCPREGPAESWCPGGGPPGAGAAELGEESAEEEAVAEEEVDALADTGGGGQVALLQASLEGLPWECEITREARLQWDALDRPLALAVLRKVHELASGRQSSAKLVATEAGLRLRKSRFSAGGRVVWERAVAFSRRTEGVTEVLRIWAVVADHDRQAAAIRSITESHRKGALCHLKYRLRLLPAPRDVDGDGTVLALPRRAMPANATGEEGEVVEWYPPAAPGADAYVLLKFYEMSAALLSDLVRPAVLPPAEAAAPQADFAFRLSETEYRVMTLTPSPPAPVLLIGRSGTGKTTCTVYRMWARWQSFRQGELANGGGLLSGACGEAEASPFHQLFVTSNPVLREEVRRYFQGLARGQGLAAGPASPTLPPVAAAAASPVTLSAGEVPESAFPLFLTKREWLVALDGSVPEPFFERTAGRSAVLTAAATAHALGRTERAGMRALPGEDDSDSDDSGGEEEGPEDAY</sequence>
<keyword evidence="1" id="KW-0863">Zinc-finger</keyword>
<feature type="compositionally biased region" description="Low complexity" evidence="2">
    <location>
        <begin position="89"/>
        <end position="99"/>
    </location>
</feature>
<feature type="domain" description="C3H1-type" evidence="3">
    <location>
        <begin position="4"/>
        <end position="32"/>
    </location>
</feature>
<feature type="compositionally biased region" description="Polar residues" evidence="2">
    <location>
        <begin position="814"/>
        <end position="829"/>
    </location>
</feature>
<feature type="region of interest" description="Disordered" evidence="2">
    <location>
        <begin position="507"/>
        <end position="546"/>
    </location>
</feature>
<feature type="compositionally biased region" description="Basic and acidic residues" evidence="2">
    <location>
        <begin position="100"/>
        <end position="132"/>
    </location>
</feature>
<protein>
    <recommendedName>
        <fullName evidence="3">C3H1-type domain-containing protein</fullName>
    </recommendedName>
</protein>
<evidence type="ECO:0000256" key="1">
    <source>
        <dbReference type="PROSITE-ProRule" id="PRU00723"/>
    </source>
</evidence>
<evidence type="ECO:0000313" key="4">
    <source>
        <dbReference type="EMBL" id="KAK3248343.1"/>
    </source>
</evidence>
<feature type="compositionally biased region" description="Basic and acidic residues" evidence="2">
    <location>
        <begin position="768"/>
        <end position="782"/>
    </location>
</feature>
<dbReference type="PROSITE" id="PS50103">
    <property type="entry name" value="ZF_C3H1"/>
    <property type="match status" value="1"/>
</dbReference>
<feature type="region of interest" description="Disordered" evidence="2">
    <location>
        <begin position="1086"/>
        <end position="1126"/>
    </location>
</feature>